<keyword evidence="2 4" id="KW-0807">Transducer</keyword>
<organism evidence="7 8">
    <name type="scientific">Vibrio nigripulchritudo SOn1</name>
    <dbReference type="NCBI Taxonomy" id="1238450"/>
    <lineage>
        <taxon>Bacteria</taxon>
        <taxon>Pseudomonadati</taxon>
        <taxon>Pseudomonadota</taxon>
        <taxon>Gammaproteobacteria</taxon>
        <taxon>Vibrionales</taxon>
        <taxon>Vibrionaceae</taxon>
        <taxon>Vibrio</taxon>
    </lineage>
</organism>
<reference evidence="7 8" key="1">
    <citation type="journal article" date="2013" name="ISME J.">
        <title>Comparative genomics of pathogenic lineages of Vibrio nigripulchritudo identifies virulence-associated traits.</title>
        <authorList>
            <person name="Goudenege D."/>
            <person name="Labreuche Y."/>
            <person name="Krin E."/>
            <person name="Ansquer D."/>
            <person name="Mangenot S."/>
            <person name="Calteau A."/>
            <person name="Medigue C."/>
            <person name="Mazel D."/>
            <person name="Polz M.F."/>
            <person name="Le Roux F."/>
        </authorList>
    </citation>
    <scope>NUCLEOTIDE SEQUENCE [LARGE SCALE GENOMIC DNA]</scope>
    <source>
        <strain evidence="7 8">SOn1</strain>
    </source>
</reference>
<accession>A0AAV2W1S7</accession>
<dbReference type="PANTHER" id="PTHR32089:SF70">
    <property type="entry name" value="ENERGY TAXIS MODULATING METHYL ACCEPTING SENSORY TRANSDUCER"/>
    <property type="match status" value="1"/>
</dbReference>
<evidence type="ECO:0000256" key="3">
    <source>
        <dbReference type="ARBA" id="ARBA00029447"/>
    </source>
</evidence>
<dbReference type="GO" id="GO:0007165">
    <property type="term" value="P:signal transduction"/>
    <property type="evidence" value="ECO:0007669"/>
    <property type="project" value="UniProtKB-KW"/>
</dbReference>
<gene>
    <name evidence="7" type="ORF">VIBNISOn1_p0168</name>
</gene>
<dbReference type="GO" id="GO:0016020">
    <property type="term" value="C:membrane"/>
    <property type="evidence" value="ECO:0007669"/>
    <property type="project" value="UniProtKB-SubCell"/>
</dbReference>
<dbReference type="SUPFAM" id="SSF58104">
    <property type="entry name" value="Methyl-accepting chemotaxis protein (MCP) signaling domain"/>
    <property type="match status" value="1"/>
</dbReference>
<dbReference type="EMBL" id="CAOF01000200">
    <property type="protein sequence ID" value="CCO50331.1"/>
    <property type="molecule type" value="Genomic_DNA"/>
</dbReference>
<dbReference type="InterPro" id="IPR025991">
    <property type="entry name" value="Chemoreceptor_zinc-bind_dom"/>
</dbReference>
<dbReference type="PANTHER" id="PTHR32089">
    <property type="entry name" value="METHYL-ACCEPTING CHEMOTAXIS PROTEIN MCPB"/>
    <property type="match status" value="1"/>
</dbReference>
<evidence type="ECO:0000259" key="6">
    <source>
        <dbReference type="PROSITE" id="PS50111"/>
    </source>
</evidence>
<sequence length="361" mass="40193">MWWNSKRENAYQTLLRDTEQHKNQYEADLASLRDSLTQAQETLAIKEDSTMVSSALLTLTLNSAALIDTIRSGLAQSAQELEDETQALDSISVTFEQARASLSHLSNSALDIREQSALSLRSSEQLSKTASSITNLVGTIQEISQQTNLLALNAAIEAARAGEAGRGFAVVADEVRALAEKASKSSDDIETLIKAIHSQTQDIQTSIKEDVNSVEDVVNASDMIRRSLSEVLTSSDRMREVIVDKAARSFLDTVKMDHIVWKNAVYKKIVNREFQSSVNSHTECRLGQWYFNGLGKERYQHLRSFKSLNAPHQRVHDSGRQALEAGLKKDEPLMLQYLQAMEDASEEVVAIIDELIDEIHT</sequence>
<dbReference type="SMART" id="SM00283">
    <property type="entry name" value="MA"/>
    <property type="match status" value="1"/>
</dbReference>
<dbReference type="PROSITE" id="PS50111">
    <property type="entry name" value="CHEMOTAXIS_TRANSDUC_2"/>
    <property type="match status" value="1"/>
</dbReference>
<evidence type="ECO:0000313" key="8">
    <source>
        <dbReference type="Proteomes" id="UP000018211"/>
    </source>
</evidence>
<protein>
    <submittedName>
        <fullName evidence="7">Methyl-accepting chemotaxis protein</fullName>
    </submittedName>
</protein>
<proteinExistence type="inferred from homology"/>
<evidence type="ECO:0000313" key="7">
    <source>
        <dbReference type="EMBL" id="CCO50331.1"/>
    </source>
</evidence>
<name>A0AAV2W1S7_9VIBR</name>
<dbReference type="AlphaFoldDB" id="A0AAV2W1S7"/>
<dbReference type="Pfam" id="PF13682">
    <property type="entry name" value="CZB"/>
    <property type="match status" value="1"/>
</dbReference>
<dbReference type="Pfam" id="PF00015">
    <property type="entry name" value="MCPsignal"/>
    <property type="match status" value="1"/>
</dbReference>
<keyword evidence="5" id="KW-0175">Coiled coil</keyword>
<feature type="coiled-coil region" evidence="5">
    <location>
        <begin position="15"/>
        <end position="49"/>
    </location>
</feature>
<dbReference type="InterPro" id="IPR004090">
    <property type="entry name" value="Chemotax_Me-accpt_rcpt"/>
</dbReference>
<feature type="domain" description="Methyl-accepting transducer" evidence="6">
    <location>
        <begin position="62"/>
        <end position="264"/>
    </location>
</feature>
<dbReference type="InterPro" id="IPR004089">
    <property type="entry name" value="MCPsignal_dom"/>
</dbReference>
<dbReference type="GO" id="GO:0006935">
    <property type="term" value="P:chemotaxis"/>
    <property type="evidence" value="ECO:0007669"/>
    <property type="project" value="InterPro"/>
</dbReference>
<dbReference type="Gene3D" id="6.10.250.3200">
    <property type="match status" value="1"/>
</dbReference>
<dbReference type="GO" id="GO:0004888">
    <property type="term" value="F:transmembrane signaling receptor activity"/>
    <property type="evidence" value="ECO:0007669"/>
    <property type="project" value="InterPro"/>
</dbReference>
<dbReference type="PRINTS" id="PR00260">
    <property type="entry name" value="CHEMTRNSDUCR"/>
</dbReference>
<dbReference type="Gene3D" id="1.20.120.30">
    <property type="entry name" value="Aspartate receptor, ligand-binding domain"/>
    <property type="match status" value="1"/>
</dbReference>
<evidence type="ECO:0000256" key="1">
    <source>
        <dbReference type="ARBA" id="ARBA00004370"/>
    </source>
</evidence>
<evidence type="ECO:0000256" key="4">
    <source>
        <dbReference type="PROSITE-ProRule" id="PRU00284"/>
    </source>
</evidence>
<comment type="caution">
    <text evidence="7">The sequence shown here is derived from an EMBL/GenBank/DDBJ whole genome shotgun (WGS) entry which is preliminary data.</text>
</comment>
<evidence type="ECO:0000256" key="5">
    <source>
        <dbReference type="SAM" id="Coils"/>
    </source>
</evidence>
<evidence type="ECO:0000256" key="2">
    <source>
        <dbReference type="ARBA" id="ARBA00023224"/>
    </source>
</evidence>
<comment type="similarity">
    <text evidence="3">Belongs to the methyl-accepting chemotaxis (MCP) protein family.</text>
</comment>
<dbReference type="Proteomes" id="UP000018211">
    <property type="component" value="Unassembled WGS sequence"/>
</dbReference>
<comment type="subcellular location">
    <subcellularLocation>
        <location evidence="1">Membrane</location>
    </subcellularLocation>
</comment>